<evidence type="ECO:0008006" key="3">
    <source>
        <dbReference type="Google" id="ProtNLM"/>
    </source>
</evidence>
<name>A0ABU1RTD5_9GAMM</name>
<comment type="caution">
    <text evidence="1">The sequence shown here is derived from an EMBL/GenBank/DDBJ whole genome shotgun (WGS) entry which is preliminary data.</text>
</comment>
<dbReference type="RefSeq" id="WP_310091706.1">
    <property type="nucleotide sequence ID" value="NZ_JAVDTT010000002.1"/>
</dbReference>
<dbReference type="EMBL" id="JAVDTT010000002">
    <property type="protein sequence ID" value="MDR6841175.1"/>
    <property type="molecule type" value="Genomic_DNA"/>
</dbReference>
<sequence length="146" mass="16126">MKKFALAVLASMIGSGLVLALIVAIAILPDLIDSHERPRNVSNEVENPPGLQIVQHARVLETDQFTVQGVVQNQGATEWAEAVIEMTVNVADKKVNKCQDMIFENMRPGSRHAFQIKCKETTGISLPEDTRYDVSITSARKRTKVP</sequence>
<organism evidence="1 2">
    <name type="scientific">Pseudoxanthomonas sacheonensis</name>
    <dbReference type="NCBI Taxonomy" id="443615"/>
    <lineage>
        <taxon>Bacteria</taxon>
        <taxon>Pseudomonadati</taxon>
        <taxon>Pseudomonadota</taxon>
        <taxon>Gammaproteobacteria</taxon>
        <taxon>Lysobacterales</taxon>
        <taxon>Lysobacteraceae</taxon>
        <taxon>Pseudoxanthomonas</taxon>
    </lineage>
</organism>
<gene>
    <name evidence="1" type="ORF">J2W94_001460</name>
</gene>
<evidence type="ECO:0000313" key="1">
    <source>
        <dbReference type="EMBL" id="MDR6841175.1"/>
    </source>
</evidence>
<keyword evidence="2" id="KW-1185">Reference proteome</keyword>
<dbReference type="Proteomes" id="UP001254759">
    <property type="component" value="Unassembled WGS sequence"/>
</dbReference>
<accession>A0ABU1RTD5</accession>
<proteinExistence type="predicted"/>
<protein>
    <recommendedName>
        <fullName evidence="3">CARDB domain-containing protein</fullName>
    </recommendedName>
</protein>
<evidence type="ECO:0000313" key="2">
    <source>
        <dbReference type="Proteomes" id="UP001254759"/>
    </source>
</evidence>
<reference evidence="1 2" key="1">
    <citation type="submission" date="2023-07" db="EMBL/GenBank/DDBJ databases">
        <title>Sorghum-associated microbial communities from plants grown in Nebraska, USA.</title>
        <authorList>
            <person name="Schachtman D."/>
        </authorList>
    </citation>
    <scope>NUCLEOTIDE SEQUENCE [LARGE SCALE GENOMIC DNA]</scope>
    <source>
        <strain evidence="1 2">BE107</strain>
    </source>
</reference>